<sequence>MTTAQRHESWLLFRSRPALWALLRAGRWTGPVRHVPRVGWLVADPVLARRVLNDHAHTSVLGEGGVGHLWAQVLGDWVTELFDGPGHAAMRARVRDVFTEASARAHVDRVLAPRLAAATATLAAGGELDVADLARVLTGRLVADLLGLPGTTDEQARARFATAERLAALAVGTGASTHLAPATVATARELVAELTAGVADGWAHAGEDRLLGRCRALGLGRRETEGLAVLMAVAGTGTAASAMARTVALVADTGSAPRLLAAPDLVGDAVREGLRVSTPAPVIGRHVTGDTALGPAALRAGDRLLVLTHTVDNAAGGFDLDRPYDPATRQLWFGAGRHQCLGAALAKAELAALLRALLATGRPWRVTGRRAARGVLVPAYAQLRITAARRDAEPRS</sequence>
<keyword evidence="2" id="KW-0349">Heme</keyword>
<gene>
    <name evidence="3" type="ORF">ACFPK1_18240</name>
</gene>
<comment type="similarity">
    <text evidence="1 2">Belongs to the cytochrome P450 family.</text>
</comment>
<proteinExistence type="inferred from homology"/>
<dbReference type="InterPro" id="IPR001128">
    <property type="entry name" value="Cyt_P450"/>
</dbReference>
<keyword evidence="2" id="KW-0560">Oxidoreductase</keyword>
<keyword evidence="4" id="KW-1185">Reference proteome</keyword>
<dbReference type="Proteomes" id="UP001596175">
    <property type="component" value="Unassembled WGS sequence"/>
</dbReference>
<evidence type="ECO:0000256" key="1">
    <source>
        <dbReference type="ARBA" id="ARBA00010617"/>
    </source>
</evidence>
<dbReference type="EMBL" id="JBHSKG010000009">
    <property type="protein sequence ID" value="MFC5140187.1"/>
    <property type="molecule type" value="Genomic_DNA"/>
</dbReference>
<reference evidence="4" key="1">
    <citation type="journal article" date="2019" name="Int. J. Syst. Evol. Microbiol.">
        <title>The Global Catalogue of Microorganisms (GCM) 10K type strain sequencing project: providing services to taxonomists for standard genome sequencing and annotation.</title>
        <authorList>
            <consortium name="The Broad Institute Genomics Platform"/>
            <consortium name="The Broad Institute Genome Sequencing Center for Infectious Disease"/>
            <person name="Wu L."/>
            <person name="Ma J."/>
        </authorList>
    </citation>
    <scope>NUCLEOTIDE SEQUENCE [LARGE SCALE GENOMIC DNA]</scope>
    <source>
        <strain evidence="4">XZYJ18</strain>
    </source>
</reference>
<keyword evidence="2" id="KW-0479">Metal-binding</keyword>
<comment type="caution">
    <text evidence="3">The sequence shown here is derived from an EMBL/GenBank/DDBJ whole genome shotgun (WGS) entry which is preliminary data.</text>
</comment>
<evidence type="ECO:0000256" key="2">
    <source>
        <dbReference type="RuleBase" id="RU000461"/>
    </source>
</evidence>
<dbReference type="RefSeq" id="WP_378022353.1">
    <property type="nucleotide sequence ID" value="NZ_JBHSKG010000009.1"/>
</dbReference>
<evidence type="ECO:0000313" key="4">
    <source>
        <dbReference type="Proteomes" id="UP001596175"/>
    </source>
</evidence>
<organism evidence="3 4">
    <name type="scientific">Actinomycetospora rhizophila</name>
    <dbReference type="NCBI Taxonomy" id="1416876"/>
    <lineage>
        <taxon>Bacteria</taxon>
        <taxon>Bacillati</taxon>
        <taxon>Actinomycetota</taxon>
        <taxon>Actinomycetes</taxon>
        <taxon>Pseudonocardiales</taxon>
        <taxon>Pseudonocardiaceae</taxon>
        <taxon>Actinomycetospora</taxon>
    </lineage>
</organism>
<dbReference type="PRINTS" id="PR00359">
    <property type="entry name" value="BP450"/>
</dbReference>
<protein>
    <submittedName>
        <fullName evidence="3">Cytochrome P450</fullName>
    </submittedName>
</protein>
<name>A0ABV9ZGQ1_9PSEU</name>
<keyword evidence="2" id="KW-0408">Iron</keyword>
<evidence type="ECO:0000313" key="3">
    <source>
        <dbReference type="EMBL" id="MFC5140187.1"/>
    </source>
</evidence>
<dbReference type="CDD" id="cd00302">
    <property type="entry name" value="cytochrome_P450"/>
    <property type="match status" value="1"/>
</dbReference>
<dbReference type="PANTHER" id="PTHR46696:SF1">
    <property type="entry name" value="CYTOCHROME P450 YJIB-RELATED"/>
    <property type="match status" value="1"/>
</dbReference>
<accession>A0ABV9ZGQ1</accession>
<dbReference type="InterPro" id="IPR036396">
    <property type="entry name" value="Cyt_P450_sf"/>
</dbReference>
<dbReference type="Gene3D" id="1.10.630.10">
    <property type="entry name" value="Cytochrome P450"/>
    <property type="match status" value="1"/>
</dbReference>
<dbReference type="PROSITE" id="PS00086">
    <property type="entry name" value="CYTOCHROME_P450"/>
    <property type="match status" value="1"/>
</dbReference>
<dbReference type="SUPFAM" id="SSF48264">
    <property type="entry name" value="Cytochrome P450"/>
    <property type="match status" value="1"/>
</dbReference>
<dbReference type="InterPro" id="IPR017972">
    <property type="entry name" value="Cyt_P450_CS"/>
</dbReference>
<dbReference type="PANTHER" id="PTHR46696">
    <property type="entry name" value="P450, PUTATIVE (EUROFUNG)-RELATED"/>
    <property type="match status" value="1"/>
</dbReference>
<dbReference type="Pfam" id="PF00067">
    <property type="entry name" value="p450"/>
    <property type="match status" value="1"/>
</dbReference>
<keyword evidence="2" id="KW-0503">Monooxygenase</keyword>
<dbReference type="InterPro" id="IPR002397">
    <property type="entry name" value="Cyt_P450_B"/>
</dbReference>